<organism evidence="4 5">
    <name type="scientific">Gemella morbillorum</name>
    <dbReference type="NCBI Taxonomy" id="29391"/>
    <lineage>
        <taxon>Bacteria</taxon>
        <taxon>Bacillati</taxon>
        <taxon>Bacillota</taxon>
        <taxon>Bacilli</taxon>
        <taxon>Bacillales</taxon>
        <taxon>Gemellaceae</taxon>
        <taxon>Gemella</taxon>
    </lineage>
</organism>
<reference evidence="4 5" key="1">
    <citation type="submission" date="2019-11" db="EMBL/GenBank/DDBJ databases">
        <title>FDA dAtabase for Regulatory Grade micrObial Sequences (FDA-ARGOS): Supporting development and validation of Infectious Disease Dx tests.</title>
        <authorList>
            <person name="Turner S."/>
            <person name="Byrd R."/>
            <person name="Tallon L."/>
            <person name="Sadzewicz L."/>
            <person name="Vavikolanu K."/>
            <person name="Mehta A."/>
            <person name="Aluvathingal J."/>
            <person name="Nadendla S."/>
            <person name="Myers T."/>
            <person name="Yan Y."/>
            <person name="Sichtig H."/>
        </authorList>
    </citation>
    <scope>NUCLEOTIDE SEQUENCE [LARGE SCALE GENOMIC DNA]</scope>
    <source>
        <strain evidence="4 5">FDAARGOS_741</strain>
    </source>
</reference>
<accession>A0AAP9HD98</accession>
<name>A0AAP9HD98_9BACL</name>
<evidence type="ECO:0000256" key="1">
    <source>
        <dbReference type="ARBA" id="ARBA00006420"/>
    </source>
</evidence>
<dbReference type="GO" id="GO:0016226">
    <property type="term" value="P:iron-sulfur cluster assembly"/>
    <property type="evidence" value="ECO:0007669"/>
    <property type="project" value="InterPro"/>
</dbReference>
<evidence type="ECO:0000313" key="5">
    <source>
        <dbReference type="Proteomes" id="UP000425411"/>
    </source>
</evidence>
<dbReference type="Gene3D" id="3.30.300.130">
    <property type="entry name" value="Fe-S cluster assembly (FSCA)"/>
    <property type="match status" value="1"/>
</dbReference>
<feature type="domain" description="NIF system FeS cluster assembly NifU C-terminal" evidence="3">
    <location>
        <begin position="16"/>
        <end position="77"/>
    </location>
</feature>
<dbReference type="PANTHER" id="PTHR11178:SF1">
    <property type="entry name" value="NFU1 IRON-SULFUR CLUSTER SCAFFOLD HOMOLOG, MITOCHONDRIAL"/>
    <property type="match status" value="1"/>
</dbReference>
<dbReference type="EMBL" id="CP046314">
    <property type="protein sequence ID" value="QGS09618.1"/>
    <property type="molecule type" value="Genomic_DNA"/>
</dbReference>
<dbReference type="Pfam" id="PF01106">
    <property type="entry name" value="NifU"/>
    <property type="match status" value="1"/>
</dbReference>
<keyword evidence="5" id="KW-1185">Reference proteome</keyword>
<sequence>MGKKYYDIVDKIKLELEKIRPKLIADGGNIEFINYKDGILKIRFLGECAHCELSHITLKFAIEKNIKEKIPEVNKVIEVKMSVI</sequence>
<evidence type="ECO:0000259" key="3">
    <source>
        <dbReference type="Pfam" id="PF01106"/>
    </source>
</evidence>
<protein>
    <submittedName>
        <fullName evidence="4">NifU family protein</fullName>
    </submittedName>
</protein>
<dbReference type="InterPro" id="IPR034904">
    <property type="entry name" value="FSCA_dom_sf"/>
</dbReference>
<comment type="similarity">
    <text evidence="1">Belongs to the NifU family.</text>
</comment>
<dbReference type="GO" id="GO:0005506">
    <property type="term" value="F:iron ion binding"/>
    <property type="evidence" value="ECO:0007669"/>
    <property type="project" value="InterPro"/>
</dbReference>
<dbReference type="PANTHER" id="PTHR11178">
    <property type="entry name" value="IRON-SULFUR CLUSTER SCAFFOLD PROTEIN NFU-RELATED"/>
    <property type="match status" value="1"/>
</dbReference>
<comment type="function">
    <text evidence="2">May be involved in the formation or repair of [Fe-S] clusters present in iron-sulfur proteins.</text>
</comment>
<dbReference type="Proteomes" id="UP000425411">
    <property type="component" value="Chromosome"/>
</dbReference>
<dbReference type="InterPro" id="IPR001075">
    <property type="entry name" value="NIF_FeS_clus_asmbl_NifU_C"/>
</dbReference>
<dbReference type="RefSeq" id="WP_004632285.1">
    <property type="nucleotide sequence ID" value="NZ_CP046314.1"/>
</dbReference>
<evidence type="ECO:0000256" key="2">
    <source>
        <dbReference type="ARBA" id="ARBA00049958"/>
    </source>
</evidence>
<evidence type="ECO:0000313" key="4">
    <source>
        <dbReference type="EMBL" id="QGS09618.1"/>
    </source>
</evidence>
<dbReference type="AlphaFoldDB" id="A0AAP9HD98"/>
<dbReference type="GO" id="GO:0051536">
    <property type="term" value="F:iron-sulfur cluster binding"/>
    <property type="evidence" value="ECO:0007669"/>
    <property type="project" value="InterPro"/>
</dbReference>
<proteinExistence type="inferred from homology"/>
<gene>
    <name evidence="4" type="ORF">FOC49_06850</name>
</gene>
<dbReference type="SUPFAM" id="SSF117916">
    <property type="entry name" value="Fe-S cluster assembly (FSCA) domain-like"/>
    <property type="match status" value="1"/>
</dbReference>